<name>A0A4S4N7W5_9APHY</name>
<organism evidence="2 3">
    <name type="scientific">Antrodiella citrinella</name>
    <dbReference type="NCBI Taxonomy" id="2447956"/>
    <lineage>
        <taxon>Eukaryota</taxon>
        <taxon>Fungi</taxon>
        <taxon>Dikarya</taxon>
        <taxon>Basidiomycota</taxon>
        <taxon>Agaricomycotina</taxon>
        <taxon>Agaricomycetes</taxon>
        <taxon>Polyporales</taxon>
        <taxon>Steccherinaceae</taxon>
        <taxon>Antrodiella</taxon>
    </lineage>
</organism>
<evidence type="ECO:0000256" key="1">
    <source>
        <dbReference type="SAM" id="MobiDB-lite"/>
    </source>
</evidence>
<proteinExistence type="predicted"/>
<dbReference type="AlphaFoldDB" id="A0A4S4N7W5"/>
<dbReference type="SUPFAM" id="SSF51182">
    <property type="entry name" value="RmlC-like cupins"/>
    <property type="match status" value="1"/>
</dbReference>
<comment type="caution">
    <text evidence="2">The sequence shown here is derived from an EMBL/GenBank/DDBJ whole genome shotgun (WGS) entry which is preliminary data.</text>
</comment>
<dbReference type="InterPro" id="IPR014710">
    <property type="entry name" value="RmlC-like_jellyroll"/>
</dbReference>
<dbReference type="PANTHER" id="PTHR36156:SF2">
    <property type="entry name" value="CUPIN TYPE-2 DOMAIN-CONTAINING PROTEIN"/>
    <property type="match status" value="1"/>
</dbReference>
<dbReference type="InterPro" id="IPR011051">
    <property type="entry name" value="RmlC_Cupin_sf"/>
</dbReference>
<dbReference type="EMBL" id="SGPM01000001">
    <property type="protein sequence ID" value="THH34098.1"/>
    <property type="molecule type" value="Genomic_DNA"/>
</dbReference>
<evidence type="ECO:0000313" key="3">
    <source>
        <dbReference type="Proteomes" id="UP000308730"/>
    </source>
</evidence>
<accession>A0A4S4N7W5</accession>
<dbReference type="Proteomes" id="UP000308730">
    <property type="component" value="Unassembled WGS sequence"/>
</dbReference>
<dbReference type="OrthoDB" id="5840532at2759"/>
<dbReference type="CDD" id="cd02231">
    <property type="entry name" value="cupin_BLL6423-like"/>
    <property type="match status" value="1"/>
</dbReference>
<dbReference type="PANTHER" id="PTHR36156">
    <property type="entry name" value="SLR2101 PROTEIN"/>
    <property type="match status" value="1"/>
</dbReference>
<reference evidence="2 3" key="1">
    <citation type="submission" date="2019-02" db="EMBL/GenBank/DDBJ databases">
        <title>Genome sequencing of the rare red list fungi Antrodiella citrinella (Flaviporus citrinellus).</title>
        <authorList>
            <person name="Buettner E."/>
            <person name="Kellner H."/>
        </authorList>
    </citation>
    <scope>NUCLEOTIDE SEQUENCE [LARGE SCALE GENOMIC DNA]</scope>
    <source>
        <strain evidence="2 3">DSM 108506</strain>
    </source>
</reference>
<keyword evidence="3" id="KW-1185">Reference proteome</keyword>
<gene>
    <name evidence="2" type="ORF">EUX98_g122</name>
</gene>
<sequence length="177" mass="19090">MAHSQDDWQSPGVRRIVTAHDPRGIAGVRSDEVLETQGHSLMQGVRTGTIWATDSVPTNDNNSNVDGASRVLTGDLGLISTGGTHCLVTEIAPGATTFWHRTSSLDHNILISGKVIAILEDGTEYLMDKPGDVLIQRGTMHTWHNPGPEWARYISVIVDANSAVVKGKALRAEMQAD</sequence>
<evidence type="ECO:0000313" key="2">
    <source>
        <dbReference type="EMBL" id="THH34098.1"/>
    </source>
</evidence>
<feature type="region of interest" description="Disordered" evidence="1">
    <location>
        <begin position="1"/>
        <end position="21"/>
    </location>
</feature>
<dbReference type="InterPro" id="IPR047142">
    <property type="entry name" value="OryJ/VirC-like"/>
</dbReference>
<evidence type="ECO:0008006" key="4">
    <source>
        <dbReference type="Google" id="ProtNLM"/>
    </source>
</evidence>
<protein>
    <recommendedName>
        <fullName evidence="4">Cupin 2 conserved barrel domain-containing protein</fullName>
    </recommendedName>
</protein>
<dbReference type="Gene3D" id="2.60.120.10">
    <property type="entry name" value="Jelly Rolls"/>
    <property type="match status" value="1"/>
</dbReference>